<reference evidence="3 4" key="1">
    <citation type="journal article" date="2007" name="Appl. Environ. Microbiol.">
        <title>Genome sequence of the cellulolytic gliding bacterium Cytophaga hutchinsonii.</title>
        <authorList>
            <person name="Xie G."/>
            <person name="Bruce D.C."/>
            <person name="Challacombe J.F."/>
            <person name="Chertkov O."/>
            <person name="Detter J.C."/>
            <person name="Gilna P."/>
            <person name="Han C.S."/>
            <person name="Lucas S."/>
            <person name="Misra M."/>
            <person name="Myers G.L."/>
            <person name="Richardson P."/>
            <person name="Tapia R."/>
            <person name="Thayer N."/>
            <person name="Thompson L.S."/>
            <person name="Brettin T.S."/>
            <person name="Henrissat B."/>
            <person name="Wilson D.B."/>
            <person name="McBride M.J."/>
        </authorList>
    </citation>
    <scope>NUCLEOTIDE SEQUENCE [LARGE SCALE GENOMIC DNA]</scope>
    <source>
        <strain evidence="4">ATCC 33406 / DSM 1761 / CIP 103989 / NBRC 15051 / NCIMB 9469 / D465</strain>
    </source>
</reference>
<dbReference type="GO" id="GO:0008233">
    <property type="term" value="F:peptidase activity"/>
    <property type="evidence" value="ECO:0007669"/>
    <property type="project" value="UniProtKB-KW"/>
</dbReference>
<dbReference type="Gene3D" id="2.60.120.1130">
    <property type="match status" value="1"/>
</dbReference>
<feature type="chain" id="PRO_5027036878" evidence="1">
    <location>
        <begin position="36"/>
        <end position="659"/>
    </location>
</feature>
<sequence length="659" mass="75764">MSLPLSVLPHYFLQKMKFSKSILSALLLCSVHVLIAQVNTPESIKLATDISKIYPDANVYIQDNATKVSYTVIDGKSKGAQLKIGTENNAEYLSLKDNTGIGVDESYNSFSTIDKMLSYSKSGSKYVLNYNMAIDKAVESGGIFHSDARYKYFELDFSNKGSYKKTEIVKSYNDYKFIDALYFHTSHPQKKHVISIQTPSNVDIELVEFNFEAYRITKKTDTDPKTQIKTISYELNDIKAYQRERGSTGSDMNLPHVVMVVKSYSFKGTKTTCFESYNDFYKFLHKLNSEVEPYEEMVKDYADRIVKGKTTDEEKVKALYYWVQDNIRYIAFEYGIAGFKPMSTKEVLDKKYGDCKAVANLLATMLRSQGYTAKFVWIHTNHSKYTCTLPYLGIFNHAICVLYMNNKTYFLDCTESYAAFGENAYRIQGRPVMVEDGDVYKIETIPFEDINSSKYDEKVSIKIVNDKLAGEAETTAKGDLKNYYIRQYHFAKSENKPDYFKQYYTKANSNISVSTVTTSDLFNREIPFYSKYAFELSNQVFKDENELFVNLEFDNSFGRNSKDTSRLTDYTFDMIINYDITVSLTVPAGYKVSELPPPFKINNEYCKINLEYTVAGTKVVYKKSFVFPSGVIPKDKAAEWVKIQKDLKKYYTNQITLIK</sequence>
<proteinExistence type="predicted"/>
<dbReference type="InterPro" id="IPR038765">
    <property type="entry name" value="Papain-like_cys_pep_sf"/>
</dbReference>
<dbReference type="InterPro" id="IPR002931">
    <property type="entry name" value="Transglutaminase-like"/>
</dbReference>
<gene>
    <name evidence="3" type="ordered locus">CHU_3645</name>
</gene>
<dbReference type="Pfam" id="PF01841">
    <property type="entry name" value="Transglut_core"/>
    <property type="match status" value="1"/>
</dbReference>
<dbReference type="EMBL" id="CP000383">
    <property type="protein sequence ID" value="ABG60878.1"/>
    <property type="molecule type" value="Genomic_DNA"/>
</dbReference>
<organism evidence="3 4">
    <name type="scientific">Cytophaga hutchinsonii (strain ATCC 33406 / DSM 1761 / CIP 103989 / NBRC 15051 / NCIMB 9469 / D465)</name>
    <dbReference type="NCBI Taxonomy" id="269798"/>
    <lineage>
        <taxon>Bacteria</taxon>
        <taxon>Pseudomonadati</taxon>
        <taxon>Bacteroidota</taxon>
        <taxon>Cytophagia</taxon>
        <taxon>Cytophagales</taxon>
        <taxon>Cytophagaceae</taxon>
        <taxon>Cytophaga</taxon>
    </lineage>
</organism>
<accession>A0A6N4SW99</accession>
<dbReference type="SMART" id="SM00460">
    <property type="entry name" value="TGc"/>
    <property type="match status" value="1"/>
</dbReference>
<evidence type="ECO:0000313" key="4">
    <source>
        <dbReference type="Proteomes" id="UP000001822"/>
    </source>
</evidence>
<dbReference type="SUPFAM" id="SSF54001">
    <property type="entry name" value="Cysteine proteinases"/>
    <property type="match status" value="1"/>
</dbReference>
<feature type="domain" description="Transglutaminase-like" evidence="2">
    <location>
        <begin position="347"/>
        <end position="415"/>
    </location>
</feature>
<protein>
    <submittedName>
        <fullName evidence="3">Transglutaminase-like enzyme cysteine protease</fullName>
    </submittedName>
</protein>
<keyword evidence="4" id="KW-1185">Reference proteome</keyword>
<keyword evidence="1" id="KW-0732">Signal</keyword>
<dbReference type="Proteomes" id="UP000001822">
    <property type="component" value="Chromosome"/>
</dbReference>
<dbReference type="KEGG" id="chu:CHU_3645"/>
<keyword evidence="3" id="KW-0645">Protease</keyword>
<evidence type="ECO:0000313" key="3">
    <source>
        <dbReference type="EMBL" id="ABG60878.1"/>
    </source>
</evidence>
<keyword evidence="3" id="KW-0378">Hydrolase</keyword>
<evidence type="ECO:0000256" key="1">
    <source>
        <dbReference type="SAM" id="SignalP"/>
    </source>
</evidence>
<dbReference type="Gene3D" id="2.60.40.3140">
    <property type="match status" value="1"/>
</dbReference>
<dbReference type="GO" id="GO:0006508">
    <property type="term" value="P:proteolysis"/>
    <property type="evidence" value="ECO:0007669"/>
    <property type="project" value="UniProtKB-KW"/>
</dbReference>
<dbReference type="AlphaFoldDB" id="A0A6N4SW99"/>
<evidence type="ECO:0000259" key="2">
    <source>
        <dbReference type="SMART" id="SM00460"/>
    </source>
</evidence>
<name>A0A6N4SW99_CYTH3</name>
<dbReference type="Gene3D" id="3.10.620.30">
    <property type="match status" value="1"/>
</dbReference>
<feature type="signal peptide" evidence="1">
    <location>
        <begin position="1"/>
        <end position="35"/>
    </location>
</feature>